<sequence>MPELVVGRPRGGTKKSSQTPHAQENDDDRADEAQARYDEKAWYILDSGSDHHVVNTATHFVPAQSEFANNGESFGYVFGVGGRMRIMGRGTVLLPLVSDEGEIYYWYLEDVLYVPGTEYNMLSVSSLCERGYCVEKGGEKVEVFALFRKGQCCVKTVVDSNVEIQPKRI</sequence>
<protein>
    <recommendedName>
        <fullName evidence="2">Retrovirus-related Pol polyprotein from transposon TNT 1-94-like beta-barrel domain-containing protein</fullName>
    </recommendedName>
</protein>
<comment type="caution">
    <text evidence="3">The sequence shown here is derived from an EMBL/GenBank/DDBJ whole genome shotgun (WGS) entry which is preliminary data.</text>
</comment>
<reference evidence="3" key="1">
    <citation type="submission" date="2020-04" db="EMBL/GenBank/DDBJ databases">
        <title>Genome Assembly and Annotation of Botryosphaeria dothidea sdau 11-99, a Latent Pathogen of Apple Fruit Ring Rot in China.</title>
        <authorList>
            <person name="Yu C."/>
            <person name="Diao Y."/>
            <person name="Lu Q."/>
            <person name="Zhao J."/>
            <person name="Cui S."/>
            <person name="Peng C."/>
            <person name="He B."/>
            <person name="Liu H."/>
        </authorList>
    </citation>
    <scope>NUCLEOTIDE SEQUENCE [LARGE SCALE GENOMIC DNA]</scope>
    <source>
        <strain evidence="3">Sdau11-99</strain>
    </source>
</reference>
<evidence type="ECO:0000259" key="2">
    <source>
        <dbReference type="Pfam" id="PF22936"/>
    </source>
</evidence>
<accession>A0A8H4N6W8</accession>
<dbReference type="Pfam" id="PF22936">
    <property type="entry name" value="Pol_BBD"/>
    <property type="match status" value="1"/>
</dbReference>
<evidence type="ECO:0000256" key="1">
    <source>
        <dbReference type="SAM" id="MobiDB-lite"/>
    </source>
</evidence>
<dbReference type="AlphaFoldDB" id="A0A8H4N6W8"/>
<organism evidence="3 4">
    <name type="scientific">Botryosphaeria dothidea</name>
    <dbReference type="NCBI Taxonomy" id="55169"/>
    <lineage>
        <taxon>Eukaryota</taxon>
        <taxon>Fungi</taxon>
        <taxon>Dikarya</taxon>
        <taxon>Ascomycota</taxon>
        <taxon>Pezizomycotina</taxon>
        <taxon>Dothideomycetes</taxon>
        <taxon>Dothideomycetes incertae sedis</taxon>
        <taxon>Botryosphaeriales</taxon>
        <taxon>Botryosphaeriaceae</taxon>
        <taxon>Botryosphaeria</taxon>
    </lineage>
</organism>
<dbReference type="Proteomes" id="UP000572817">
    <property type="component" value="Unassembled WGS sequence"/>
</dbReference>
<feature type="domain" description="Retrovirus-related Pol polyprotein from transposon TNT 1-94-like beta-barrel" evidence="2">
    <location>
        <begin position="43"/>
        <end position="132"/>
    </location>
</feature>
<keyword evidence="4" id="KW-1185">Reference proteome</keyword>
<dbReference type="OrthoDB" id="3340343at2759"/>
<feature type="region of interest" description="Disordered" evidence="1">
    <location>
        <begin position="1"/>
        <end position="31"/>
    </location>
</feature>
<name>A0A8H4N6W8_9PEZI</name>
<evidence type="ECO:0000313" key="3">
    <source>
        <dbReference type="EMBL" id="KAF4309463.1"/>
    </source>
</evidence>
<proteinExistence type="predicted"/>
<dbReference type="EMBL" id="WWBZ02000016">
    <property type="protein sequence ID" value="KAF4309463.1"/>
    <property type="molecule type" value="Genomic_DNA"/>
</dbReference>
<dbReference type="InterPro" id="IPR054722">
    <property type="entry name" value="PolX-like_BBD"/>
</dbReference>
<gene>
    <name evidence="3" type="ORF">GTA08_BOTSDO02273</name>
</gene>
<evidence type="ECO:0000313" key="4">
    <source>
        <dbReference type="Proteomes" id="UP000572817"/>
    </source>
</evidence>